<gene>
    <name evidence="2" type="ORF">BYL167_LOCUS23671</name>
</gene>
<sequence length="207" mass="24279">AGGSRDPLFPLGVASSSPEVHLKKTKIIINDDIDDNINDHNTEQNLIPMYLLMTNRRFLHMAQTITKTTDIVMMKIYLHSVQGILKEPTYTSMEINRRVWPIQVQSLMLAHHKPTASMEIHTEEEEQVTCEQLLHQHLQDMKEKIQDYEQQFNVKKQTLNDFTSNVEETIQNYVQVYGIKPLKLKRDLNVALLKYHYESELLKRQYT</sequence>
<dbReference type="EMBL" id="CAJOBH010017788">
    <property type="protein sequence ID" value="CAF4201684.1"/>
    <property type="molecule type" value="Genomic_DNA"/>
</dbReference>
<dbReference type="AlphaFoldDB" id="A0A8S2S436"/>
<name>A0A8S2S436_9BILA</name>
<comment type="caution">
    <text evidence="2">The sequence shown here is derived from an EMBL/GenBank/DDBJ whole genome shotgun (WGS) entry which is preliminary data.</text>
</comment>
<evidence type="ECO:0000313" key="3">
    <source>
        <dbReference type="Proteomes" id="UP000681967"/>
    </source>
</evidence>
<feature type="coiled-coil region" evidence="1">
    <location>
        <begin position="131"/>
        <end position="158"/>
    </location>
</feature>
<dbReference type="Proteomes" id="UP000681967">
    <property type="component" value="Unassembled WGS sequence"/>
</dbReference>
<organism evidence="2 3">
    <name type="scientific">Rotaria magnacalcarata</name>
    <dbReference type="NCBI Taxonomy" id="392030"/>
    <lineage>
        <taxon>Eukaryota</taxon>
        <taxon>Metazoa</taxon>
        <taxon>Spiralia</taxon>
        <taxon>Gnathifera</taxon>
        <taxon>Rotifera</taxon>
        <taxon>Eurotatoria</taxon>
        <taxon>Bdelloidea</taxon>
        <taxon>Philodinida</taxon>
        <taxon>Philodinidae</taxon>
        <taxon>Rotaria</taxon>
    </lineage>
</organism>
<proteinExistence type="predicted"/>
<evidence type="ECO:0000256" key="1">
    <source>
        <dbReference type="SAM" id="Coils"/>
    </source>
</evidence>
<feature type="non-terminal residue" evidence="2">
    <location>
        <position position="1"/>
    </location>
</feature>
<evidence type="ECO:0000313" key="2">
    <source>
        <dbReference type="EMBL" id="CAF4201684.1"/>
    </source>
</evidence>
<protein>
    <submittedName>
        <fullName evidence="2">Uncharacterized protein</fullName>
    </submittedName>
</protein>
<accession>A0A8S2S436</accession>
<keyword evidence="1" id="KW-0175">Coiled coil</keyword>
<reference evidence="2" key="1">
    <citation type="submission" date="2021-02" db="EMBL/GenBank/DDBJ databases">
        <authorList>
            <person name="Nowell W R."/>
        </authorList>
    </citation>
    <scope>NUCLEOTIDE SEQUENCE</scope>
</reference>